<dbReference type="InterPro" id="IPR029063">
    <property type="entry name" value="SAM-dependent_MTases_sf"/>
</dbReference>
<dbReference type="GO" id="GO:0030418">
    <property type="term" value="P:nicotianamine biosynthetic process"/>
    <property type="evidence" value="ECO:0007669"/>
    <property type="project" value="InterPro"/>
</dbReference>
<dbReference type="STRING" id="2004952.A0A2C5ZLM3"/>
<organism evidence="4 5">
    <name type="scientific">Ophiocordyceps camponoti-rufipedis</name>
    <dbReference type="NCBI Taxonomy" id="2004952"/>
    <lineage>
        <taxon>Eukaryota</taxon>
        <taxon>Fungi</taxon>
        <taxon>Dikarya</taxon>
        <taxon>Ascomycota</taxon>
        <taxon>Pezizomycotina</taxon>
        <taxon>Sordariomycetes</taxon>
        <taxon>Hypocreomycetidae</taxon>
        <taxon>Hypocreales</taxon>
        <taxon>Ophiocordycipitaceae</taxon>
        <taxon>Ophiocordyceps</taxon>
    </lineage>
</organism>
<dbReference type="PANTHER" id="PTHR32266">
    <property type="entry name" value="NICOTIANAMINE SYNTHASE 3"/>
    <property type="match status" value="1"/>
</dbReference>
<evidence type="ECO:0000313" key="4">
    <source>
        <dbReference type="EMBL" id="PHH80690.1"/>
    </source>
</evidence>
<dbReference type="PANTHER" id="PTHR32266:SF12">
    <property type="entry name" value="NICOTIANAMINE SYNTHASE 3"/>
    <property type="match status" value="1"/>
</dbReference>
<dbReference type="Gene3D" id="3.40.50.150">
    <property type="entry name" value="Vaccinia Virus protein VP39"/>
    <property type="match status" value="1"/>
</dbReference>
<dbReference type="AlphaFoldDB" id="A0A2C5ZLM3"/>
<proteinExistence type="inferred from homology"/>
<reference evidence="4 5" key="1">
    <citation type="submission" date="2017-06" db="EMBL/GenBank/DDBJ databases">
        <title>Ant-infecting Ophiocordyceps genomes reveal a high diversity of potential behavioral manipulation genes and a possible major role for enterotoxins.</title>
        <authorList>
            <person name="De Bekker C."/>
            <person name="Evans H.C."/>
            <person name="Brachmann A."/>
            <person name="Hughes D.P."/>
        </authorList>
    </citation>
    <scope>NUCLEOTIDE SEQUENCE [LARGE SCALE GENOMIC DNA]</scope>
    <source>
        <strain evidence="4 5">Map16</strain>
    </source>
</reference>
<protein>
    <recommendedName>
        <fullName evidence="6">Nicotianamine synthase</fullName>
    </recommendedName>
</protein>
<name>A0A2C5ZLM3_9HYPO</name>
<evidence type="ECO:0008006" key="6">
    <source>
        <dbReference type="Google" id="ProtNLM"/>
    </source>
</evidence>
<dbReference type="PROSITE" id="PS51142">
    <property type="entry name" value="NAS"/>
    <property type="match status" value="1"/>
</dbReference>
<evidence type="ECO:0000256" key="2">
    <source>
        <dbReference type="ARBA" id="ARBA00022679"/>
    </source>
</evidence>
<comment type="caution">
    <text evidence="4">The sequence shown here is derived from an EMBL/GenBank/DDBJ whole genome shotgun (WGS) entry which is preliminary data.</text>
</comment>
<evidence type="ECO:0000256" key="3">
    <source>
        <dbReference type="ARBA" id="ARBA00022691"/>
    </source>
</evidence>
<dbReference type="Pfam" id="PF03059">
    <property type="entry name" value="NAS"/>
    <property type="match status" value="1"/>
</dbReference>
<dbReference type="EMBL" id="NJES01000011">
    <property type="protein sequence ID" value="PHH80690.1"/>
    <property type="molecule type" value="Genomic_DNA"/>
</dbReference>
<sequence length="308" mass="34608">MATVDYFPTPEAYRLIEEIAHIHDGFLSLLPNLTTCNEELGNLWSRLVQLCCGNYNAKTVEDVLQSMEMQRRMDCLRVTIREAKLLVNQQLANELIESAEPKQALSRLPNYKAFKQLFNIEWAAIETFSNTDLSTGIFRVAVIGSGPVPLTSLFVLNKFAPGHYFFQSENEGDKSRAETAKLLNMRTGTSPKAIMMKFVEPRQSCGIEFFRGNVEDISLKNFDIVYVPQPLGPSQMAIETKLARIVRTMKTGAVLVIRSGWGLRSCLYAELDFGTDIVKKMIKVEAVVRPLGEVTMSSVIATVIREEN</sequence>
<gene>
    <name evidence="4" type="ORF">CDD80_370</name>
</gene>
<dbReference type="GO" id="GO:0030410">
    <property type="term" value="F:nicotianamine synthase activity"/>
    <property type="evidence" value="ECO:0007669"/>
    <property type="project" value="InterPro"/>
</dbReference>
<dbReference type="CDD" id="cd02440">
    <property type="entry name" value="AdoMet_MTases"/>
    <property type="match status" value="1"/>
</dbReference>
<keyword evidence="2" id="KW-0808">Transferase</keyword>
<dbReference type="Proteomes" id="UP000226431">
    <property type="component" value="Unassembled WGS sequence"/>
</dbReference>
<keyword evidence="5" id="KW-1185">Reference proteome</keyword>
<dbReference type="InterPro" id="IPR004298">
    <property type="entry name" value="Nicotian_synth"/>
</dbReference>
<evidence type="ECO:0000256" key="1">
    <source>
        <dbReference type="ARBA" id="ARBA00007009"/>
    </source>
</evidence>
<keyword evidence="3" id="KW-0949">S-adenosyl-L-methionine</keyword>
<dbReference type="OrthoDB" id="1858069at2759"/>
<evidence type="ECO:0000313" key="5">
    <source>
        <dbReference type="Proteomes" id="UP000226431"/>
    </source>
</evidence>
<accession>A0A2C5ZLM3</accession>
<comment type="similarity">
    <text evidence="1">Belongs to the nicotianamine synthase (NAS)-like family.</text>
</comment>